<protein>
    <submittedName>
        <fullName evidence="3">Acyl-CoA synthetase FdrA</fullName>
    </submittedName>
</protein>
<dbReference type="EMBL" id="CP098754">
    <property type="protein sequence ID" value="WIH95670.1"/>
    <property type="molecule type" value="Genomic_DNA"/>
</dbReference>
<feature type="domain" description="ATP-citrate synthase/succinyl-CoA ligase C-terminal" evidence="1">
    <location>
        <begin position="343"/>
        <end position="501"/>
    </location>
</feature>
<evidence type="ECO:0000259" key="2">
    <source>
        <dbReference type="Pfam" id="PF02629"/>
    </source>
</evidence>
<dbReference type="GO" id="GO:0009361">
    <property type="term" value="C:succinate-CoA ligase complex (ADP-forming)"/>
    <property type="evidence" value="ECO:0007669"/>
    <property type="project" value="TreeGrafter"/>
</dbReference>
<dbReference type="GO" id="GO:0006099">
    <property type="term" value="P:tricarboxylic acid cycle"/>
    <property type="evidence" value="ECO:0007669"/>
    <property type="project" value="TreeGrafter"/>
</dbReference>
<name>A0AAJ6GIF6_BRAPL</name>
<dbReference type="InterPro" id="IPR016102">
    <property type="entry name" value="Succinyl-CoA_synth-like"/>
</dbReference>
<feature type="domain" description="CoA-binding" evidence="2">
    <location>
        <begin position="187"/>
        <end position="281"/>
    </location>
</feature>
<dbReference type="GO" id="GO:0004776">
    <property type="term" value="F:succinate-CoA ligase (GDP-forming) activity"/>
    <property type="evidence" value="ECO:0007669"/>
    <property type="project" value="TreeGrafter"/>
</dbReference>
<dbReference type="GO" id="GO:0005829">
    <property type="term" value="C:cytosol"/>
    <property type="evidence" value="ECO:0007669"/>
    <property type="project" value="TreeGrafter"/>
</dbReference>
<dbReference type="Gene3D" id="3.40.50.720">
    <property type="entry name" value="NAD(P)-binding Rossmann-like Domain"/>
    <property type="match status" value="1"/>
</dbReference>
<gene>
    <name evidence="3" type="primary">fdrA</name>
    <name evidence="3" type="ORF">NEH99_03780</name>
</gene>
<dbReference type="InterPro" id="IPR005811">
    <property type="entry name" value="SUCC_ACL_C"/>
</dbReference>
<dbReference type="Proteomes" id="UP001242021">
    <property type="component" value="Chromosome"/>
</dbReference>
<dbReference type="AlphaFoldDB" id="A0AAJ6GIF6"/>
<dbReference type="Pfam" id="PF00549">
    <property type="entry name" value="Ligase_CoA"/>
    <property type="match status" value="1"/>
</dbReference>
<dbReference type="GO" id="GO:0004775">
    <property type="term" value="F:succinate-CoA ligase (ADP-forming) activity"/>
    <property type="evidence" value="ECO:0007669"/>
    <property type="project" value="TreeGrafter"/>
</dbReference>
<accession>A0AAJ6GIF6</accession>
<dbReference type="Pfam" id="PF02629">
    <property type="entry name" value="CoA_binding"/>
    <property type="match status" value="1"/>
</dbReference>
<organism evidence="3 4">
    <name type="scientific">Brachyspira pilosicoli</name>
    <name type="common">Serpulina pilosicoli</name>
    <dbReference type="NCBI Taxonomy" id="52584"/>
    <lineage>
        <taxon>Bacteria</taxon>
        <taxon>Pseudomonadati</taxon>
        <taxon>Spirochaetota</taxon>
        <taxon>Spirochaetia</taxon>
        <taxon>Brachyspirales</taxon>
        <taxon>Brachyspiraceae</taxon>
        <taxon>Brachyspira</taxon>
    </lineage>
</organism>
<dbReference type="InterPro" id="IPR003781">
    <property type="entry name" value="CoA-bd"/>
</dbReference>
<dbReference type="RefSeq" id="WP_284603160.1">
    <property type="nucleotide sequence ID" value="NZ_CP098752.1"/>
</dbReference>
<reference evidence="3" key="1">
    <citation type="submission" date="2022-06" db="EMBL/GenBank/DDBJ databases">
        <title>Brachyspira pilosicoli from pigs in Switzerland.</title>
        <authorList>
            <person name="Schmitt S."/>
            <person name="Arnold M."/>
            <person name="Rossano A."/>
            <person name="Perreten V."/>
        </authorList>
    </citation>
    <scope>NUCLEOTIDE SEQUENCE</scope>
    <source>
        <strain evidence="3">MEI4028</strain>
    </source>
</reference>
<dbReference type="SUPFAM" id="SSF52210">
    <property type="entry name" value="Succinyl-CoA synthetase domains"/>
    <property type="match status" value="1"/>
</dbReference>
<dbReference type="PANTHER" id="PTHR11117:SF24">
    <property type="entry name" value="PROTEIN FDRA"/>
    <property type="match status" value="1"/>
</dbReference>
<evidence type="ECO:0000313" key="3">
    <source>
        <dbReference type="EMBL" id="WIH95670.1"/>
    </source>
</evidence>
<dbReference type="Gene3D" id="3.40.50.261">
    <property type="entry name" value="Succinyl-CoA synthetase domains"/>
    <property type="match status" value="2"/>
</dbReference>
<evidence type="ECO:0000313" key="4">
    <source>
        <dbReference type="Proteomes" id="UP001242021"/>
    </source>
</evidence>
<sequence length="509" mass="56377">MFKKFIIKSNYYKDSITLMSLTNKVNTLEGVIDSTLGMATDMNKEIVKSIGFDESEINKAKSTDMMIALKLEDESYLDKVLSEIENMFIVKEEDNTSKTYTNTKQAINENKDINMAVISIPGNHAYLEVKKCLENNINVMLFSDNMSIEEEKKLKELAVSKKLLMMGPDCGTSIINGVGLCFANKIKKGNIGIVGASGTGIQEATVIIDKLGAGITHAIGTGGRDLSEDIGGLMMLQGMEMLEDDEETKIILLISKPPAESVTKKILEKIKQSKKRYVVCFINGKKEMVEESGALFASTLQDGAIISSSLSLNKEINIENINIEKIKKLSSKINKEQKYLRALYCGGTLAAETEMIISQNHKVYSNVSKKKENKLENPFKSYQNTIIDLGDDVFTQGKPHPMIDPSIRNSRILEEAKDKEVAVIILDFELGYGSNNDPVGLSIETIKKAKEIANSEGREIIFIGYILSTETEKQDVARQKSLLQSMDIMIANSNTEAAKIADSILKEIQ</sequence>
<dbReference type="NCBIfam" id="NF004760">
    <property type="entry name" value="PRK06091.1"/>
    <property type="match status" value="1"/>
</dbReference>
<evidence type="ECO:0000259" key="1">
    <source>
        <dbReference type="Pfam" id="PF00549"/>
    </source>
</evidence>
<dbReference type="PANTHER" id="PTHR11117">
    <property type="entry name" value="SUCCINYL-COA LIGASE SUBUNIT ALPHA"/>
    <property type="match status" value="1"/>
</dbReference>
<proteinExistence type="predicted"/>